<dbReference type="Gene3D" id="1.20.1600.10">
    <property type="entry name" value="Outer membrane efflux proteins (OEP)"/>
    <property type="match status" value="1"/>
</dbReference>
<gene>
    <name evidence="1" type="ORF">NG900_23815</name>
</gene>
<protein>
    <submittedName>
        <fullName evidence="1">TolC family protein</fullName>
    </submittedName>
</protein>
<accession>A0ABT1AS02</accession>
<dbReference type="EMBL" id="JAMXHT010000010">
    <property type="protein sequence ID" value="MCO5401240.1"/>
    <property type="molecule type" value="Genomic_DNA"/>
</dbReference>
<evidence type="ECO:0000313" key="2">
    <source>
        <dbReference type="Proteomes" id="UP001162811"/>
    </source>
</evidence>
<name>A0ABT1AS02_9RALS</name>
<proteinExistence type="predicted"/>
<reference evidence="1" key="2">
    <citation type="journal article" date="2023" name="Front. Microbiol.">
        <title>Ralstonia chuxiongensis sp. nov., Ralstonia mojiangensis sp. nov., and Ralstonia soli sp. nov., isolated from tobacco fields, are three novel species in the family Burkholderiaceae.</title>
        <authorList>
            <person name="Lu C.H."/>
            <person name="Zhang Y.Y."/>
            <person name="Jiang N."/>
            <person name="Chen W."/>
            <person name="Shao X."/>
            <person name="Zhao Z.M."/>
            <person name="Lu W.L."/>
            <person name="Hu X."/>
            <person name="Xi Y.X."/>
            <person name="Zou S.Y."/>
            <person name="Wei Q.J."/>
            <person name="Lin Z.L."/>
            <person name="Gong L."/>
            <person name="Gai X.T."/>
            <person name="Zhang L.Q."/>
            <person name="Li J.Y."/>
            <person name="Jin Y."/>
            <person name="Xia Z.Y."/>
        </authorList>
    </citation>
    <scope>NUCLEOTIDE SEQUENCE</scope>
    <source>
        <strain evidence="1">21MJYT02-11</strain>
    </source>
</reference>
<sequence length="689" mass="76679">MSGVDNDPAVRAEYADLDAALGDRKQRESEAGWRVVSSAGIGKYRELVTDQIITDYYGRNMAVGVAYPLFGSLKRQLDALRGSEFAVQRQQIRITLRRAERRLVLRTTYADWWRAQQEGLLCGPLRTDASQAMDQLGRRERAGWLRGSEASELRGQWQALLKSCRVQAQIEAETRATIERLTQKTVPDGTTAVGEPLAAKPEALAAWQGLLDRQPRVVDQETRLREADGNRQQHWYDSIESSASVGYNLNNRAGVASTGNSVVASINFSMPFDVAGATAGRRDAGDARYIAAKARLDAERQEVATELGRALRTHRDAALELQLREDQLAAAQLQLHEQRKRTSLDGDQAIVRVQAAQRQYYQAAFARVAAWHQLWVQESALRTFVDVDQDPSADSVLGEPRLRWQGDGLNAAAATESAGAGQVSASASGTDKTWRQGVYLWDSQALLDPARMADELRTLRQARIDQLYVGLNRAQVTRMADTREGLRTLMDAAGKQGMRVSLLLGDPAWLHPGERKSLLGLIGQLKDLPFASLHLDLEVEQLGWPVPDGRLHDWLDTLAAAARTSPWPVEISSHPRWFGAQEAGRPCVPCRLPDIGVTHVSLMIYTRNPQKSAVLADDIARRWPKLVFRLAQSVETKLPADETWAGASPRQLEEQVEGWRTRLAPQGVTGVDWQDWHDYSRLFRGGRSQ</sequence>
<dbReference type="Proteomes" id="UP001162811">
    <property type="component" value="Unassembled WGS sequence"/>
</dbReference>
<keyword evidence="2" id="KW-1185">Reference proteome</keyword>
<evidence type="ECO:0000313" key="1">
    <source>
        <dbReference type="EMBL" id="MCO5401240.1"/>
    </source>
</evidence>
<dbReference type="SUPFAM" id="SSF56954">
    <property type="entry name" value="Outer membrane efflux proteins (OEP)"/>
    <property type="match status" value="1"/>
</dbReference>
<comment type="caution">
    <text evidence="1">The sequence shown here is derived from an EMBL/GenBank/DDBJ whole genome shotgun (WGS) entry which is preliminary data.</text>
</comment>
<reference evidence="1" key="1">
    <citation type="submission" date="2022-06" db="EMBL/GenBank/DDBJ databases">
        <authorList>
            <person name="Lu C.-H."/>
        </authorList>
    </citation>
    <scope>NUCLEOTIDE SEQUENCE</scope>
    <source>
        <strain evidence="1">21MJYT02-11</strain>
    </source>
</reference>
<organism evidence="1 2">
    <name type="scientific">Ralstonia soli</name>
    <dbReference type="NCBI Taxonomy" id="2953896"/>
    <lineage>
        <taxon>Bacteria</taxon>
        <taxon>Pseudomonadati</taxon>
        <taxon>Pseudomonadota</taxon>
        <taxon>Betaproteobacteria</taxon>
        <taxon>Burkholderiales</taxon>
        <taxon>Burkholderiaceae</taxon>
        <taxon>Ralstonia</taxon>
    </lineage>
</organism>